<dbReference type="Gene3D" id="1.10.3720.10">
    <property type="entry name" value="MetI-like"/>
    <property type="match status" value="1"/>
</dbReference>
<evidence type="ECO:0000256" key="6">
    <source>
        <dbReference type="ARBA" id="ARBA00023136"/>
    </source>
</evidence>
<dbReference type="PROSITE" id="PS50928">
    <property type="entry name" value="ABC_TM1"/>
    <property type="match status" value="1"/>
</dbReference>
<dbReference type="Pfam" id="PF00528">
    <property type="entry name" value="BPD_transp_1"/>
    <property type="match status" value="1"/>
</dbReference>
<comment type="caution">
    <text evidence="9">The sequence shown here is derived from an EMBL/GenBank/DDBJ whole genome shotgun (WGS) entry which is preliminary data.</text>
</comment>
<dbReference type="AlphaFoldDB" id="A0A261U312"/>
<protein>
    <submittedName>
        <fullName evidence="9">ABC transporter permease</fullName>
    </submittedName>
</protein>
<keyword evidence="5 7" id="KW-1133">Transmembrane helix</keyword>
<dbReference type="Proteomes" id="UP000216885">
    <property type="component" value="Unassembled WGS sequence"/>
</dbReference>
<comment type="subcellular location">
    <subcellularLocation>
        <location evidence="1 7">Cell membrane</location>
        <topology evidence="1 7">Multi-pass membrane protein</topology>
    </subcellularLocation>
</comment>
<dbReference type="Pfam" id="PF19300">
    <property type="entry name" value="BPD_transp_1_N"/>
    <property type="match status" value="1"/>
</dbReference>
<comment type="similarity">
    <text evidence="7">Belongs to the binding-protein-dependent transport system permease family.</text>
</comment>
<dbReference type="RefSeq" id="WP_094821009.1">
    <property type="nucleotide sequence ID" value="NZ_NEVO01000007.1"/>
</dbReference>
<evidence type="ECO:0000313" key="10">
    <source>
        <dbReference type="Proteomes" id="UP000216885"/>
    </source>
</evidence>
<dbReference type="GO" id="GO:0071916">
    <property type="term" value="F:dipeptide transmembrane transporter activity"/>
    <property type="evidence" value="ECO:0007669"/>
    <property type="project" value="TreeGrafter"/>
</dbReference>
<evidence type="ECO:0000256" key="4">
    <source>
        <dbReference type="ARBA" id="ARBA00022692"/>
    </source>
</evidence>
<feature type="domain" description="ABC transmembrane type-1" evidence="8">
    <location>
        <begin position="94"/>
        <end position="291"/>
    </location>
</feature>
<feature type="transmembrane region" description="Helical" evidence="7">
    <location>
        <begin position="134"/>
        <end position="160"/>
    </location>
</feature>
<reference evidence="9 10" key="1">
    <citation type="submission" date="2017-05" db="EMBL/GenBank/DDBJ databases">
        <title>Complete and WGS of Bordetella genogroups.</title>
        <authorList>
            <person name="Spilker T."/>
            <person name="LiPuma J."/>
        </authorList>
    </citation>
    <scope>NUCLEOTIDE SEQUENCE [LARGE SCALE GENOMIC DNA]</scope>
    <source>
        <strain evidence="9 10">AU9919</strain>
    </source>
</reference>
<keyword evidence="6 7" id="KW-0472">Membrane</keyword>
<sequence>MLAFIIRRLGLAVMVALTVSVLAFMLLHLSGDPAVALAGEGARQADIDMVRKAYGLDRPVVVQYADWLWHILQGQFGTSVYFKTAAGPLILSKLQTTLMLGLSALAVALLISIPLGVIAALYKGGIADRICLAVAVLGQALPNFFFALLLIMLFSISLRILPVSGSGTWQHFVMPAIALGYYVAPAFMRLIRAGMIEVLAADYIRTARAKGLPTGTVIFKHALRNAIVPVVALAAVQLGYLLGGSVVIETVFALDGLGYLAYQSITFKDYPVMQLIVLLLSVLYVLLTLAADIANAWLDPRIRVS</sequence>
<keyword evidence="2 7" id="KW-0813">Transport</keyword>
<evidence type="ECO:0000256" key="5">
    <source>
        <dbReference type="ARBA" id="ARBA00022989"/>
    </source>
</evidence>
<dbReference type="GO" id="GO:0005886">
    <property type="term" value="C:plasma membrane"/>
    <property type="evidence" value="ECO:0007669"/>
    <property type="project" value="UniProtKB-SubCell"/>
</dbReference>
<evidence type="ECO:0000256" key="3">
    <source>
        <dbReference type="ARBA" id="ARBA00022475"/>
    </source>
</evidence>
<keyword evidence="3" id="KW-1003">Cell membrane</keyword>
<dbReference type="PANTHER" id="PTHR43163:SF6">
    <property type="entry name" value="DIPEPTIDE TRANSPORT SYSTEM PERMEASE PROTEIN DPPB-RELATED"/>
    <property type="match status" value="1"/>
</dbReference>
<evidence type="ECO:0000313" key="9">
    <source>
        <dbReference type="EMBL" id="OZI55941.1"/>
    </source>
</evidence>
<evidence type="ECO:0000256" key="2">
    <source>
        <dbReference type="ARBA" id="ARBA00022448"/>
    </source>
</evidence>
<name>A0A261U312_9BORD</name>
<proteinExistence type="inferred from homology"/>
<dbReference type="OrthoDB" id="9803623at2"/>
<dbReference type="CDD" id="cd06261">
    <property type="entry name" value="TM_PBP2"/>
    <property type="match status" value="1"/>
</dbReference>
<gene>
    <name evidence="9" type="ORF">CAL20_10785</name>
</gene>
<feature type="transmembrane region" description="Helical" evidence="7">
    <location>
        <begin position="172"/>
        <end position="191"/>
    </location>
</feature>
<feature type="transmembrane region" description="Helical" evidence="7">
    <location>
        <begin position="272"/>
        <end position="298"/>
    </location>
</feature>
<feature type="transmembrane region" description="Helical" evidence="7">
    <location>
        <begin position="98"/>
        <end position="122"/>
    </location>
</feature>
<evidence type="ECO:0000256" key="7">
    <source>
        <dbReference type="RuleBase" id="RU363032"/>
    </source>
</evidence>
<dbReference type="InterPro" id="IPR035906">
    <property type="entry name" value="MetI-like_sf"/>
</dbReference>
<keyword evidence="4 7" id="KW-0812">Transmembrane</keyword>
<organism evidence="9 10">
    <name type="scientific">Bordetella genomosp. 4</name>
    <dbReference type="NCBI Taxonomy" id="463044"/>
    <lineage>
        <taxon>Bacteria</taxon>
        <taxon>Pseudomonadati</taxon>
        <taxon>Pseudomonadota</taxon>
        <taxon>Betaproteobacteria</taxon>
        <taxon>Burkholderiales</taxon>
        <taxon>Alcaligenaceae</taxon>
        <taxon>Bordetella</taxon>
    </lineage>
</organism>
<dbReference type="EMBL" id="NEVQ01000013">
    <property type="protein sequence ID" value="OZI55941.1"/>
    <property type="molecule type" value="Genomic_DNA"/>
</dbReference>
<evidence type="ECO:0000259" key="8">
    <source>
        <dbReference type="PROSITE" id="PS50928"/>
    </source>
</evidence>
<feature type="transmembrane region" description="Helical" evidence="7">
    <location>
        <begin position="226"/>
        <end position="252"/>
    </location>
</feature>
<accession>A0A261U312</accession>
<dbReference type="InterPro" id="IPR000515">
    <property type="entry name" value="MetI-like"/>
</dbReference>
<evidence type="ECO:0000256" key="1">
    <source>
        <dbReference type="ARBA" id="ARBA00004651"/>
    </source>
</evidence>
<keyword evidence="10" id="KW-1185">Reference proteome</keyword>
<dbReference type="PANTHER" id="PTHR43163">
    <property type="entry name" value="DIPEPTIDE TRANSPORT SYSTEM PERMEASE PROTEIN DPPB-RELATED"/>
    <property type="match status" value="1"/>
</dbReference>
<dbReference type="InterPro" id="IPR045621">
    <property type="entry name" value="BPD_transp_1_N"/>
</dbReference>
<dbReference type="SUPFAM" id="SSF161098">
    <property type="entry name" value="MetI-like"/>
    <property type="match status" value="1"/>
</dbReference>